<feature type="repeat" description="WD" evidence="3">
    <location>
        <begin position="274"/>
        <end position="305"/>
    </location>
</feature>
<dbReference type="Proteomes" id="UP000724874">
    <property type="component" value="Unassembled WGS sequence"/>
</dbReference>
<dbReference type="Pfam" id="PF00400">
    <property type="entry name" value="WD40"/>
    <property type="match status" value="4"/>
</dbReference>
<dbReference type="PANTHER" id="PTHR19879">
    <property type="entry name" value="TRANSCRIPTION INITIATION FACTOR TFIID"/>
    <property type="match status" value="1"/>
</dbReference>
<sequence length="487" mass="53645">MQPAAFQPLKSHVLKGPIRTVAFFPDGKRIVTGGHPDGTARIWNLDTGKEEGDPLDGHSRLVTNLAVSTDGSEVVTGGRDRKVLLWTIHSQGKATYKQLFSAPHNISFLAFNSTERIPDIIATASSQGIIDIWKLPVVVGPTRPNQIAITDTTVTSIRLSTGSPDLLAVVCGDRRVLVFDVHSGDRRAELGGYSATIMSLMFLPNSTRVASTAHRKVYVTDEQDNASTNEQIGEHSQTVKAIAAHPGGGIIAAGGDDKIVRVWDIQNRVEIGYTPKHPGAITNIIFSPDGTKVLSISKGKRIHLWILDGINIEENRRASPTTDDSRTPSDRLGEFFGRYPPFRYNPEAAPTSEFSRLCSFLGWRKGNDDREEAYHSFRIALTEQFNGMYGRDAQNLQSWQLLCSKVGVNPIPDSLEECRAIISDTHVNLVDLVSSGSVIKFATVDELSAYSFAEKKIFPKKDAYAGGLLKELLRYIRFPSLDRQRYA</sequence>
<evidence type="ECO:0000313" key="4">
    <source>
        <dbReference type="EMBL" id="KAF8890253.1"/>
    </source>
</evidence>
<feature type="repeat" description="WD" evidence="3">
    <location>
        <begin position="18"/>
        <end position="53"/>
    </location>
</feature>
<reference evidence="4" key="1">
    <citation type="submission" date="2020-11" db="EMBL/GenBank/DDBJ databases">
        <authorList>
            <consortium name="DOE Joint Genome Institute"/>
            <person name="Ahrendt S."/>
            <person name="Riley R."/>
            <person name="Andreopoulos W."/>
            <person name="LaButti K."/>
            <person name="Pangilinan J."/>
            <person name="Ruiz-duenas F.J."/>
            <person name="Barrasa J.M."/>
            <person name="Sanchez-Garcia M."/>
            <person name="Camarero S."/>
            <person name="Miyauchi S."/>
            <person name="Serrano A."/>
            <person name="Linde D."/>
            <person name="Babiker R."/>
            <person name="Drula E."/>
            <person name="Ayuso-Fernandez I."/>
            <person name="Pacheco R."/>
            <person name="Padilla G."/>
            <person name="Ferreira P."/>
            <person name="Barriuso J."/>
            <person name="Kellner H."/>
            <person name="Castanera R."/>
            <person name="Alfaro M."/>
            <person name="Ramirez L."/>
            <person name="Pisabarro A.G."/>
            <person name="Kuo A."/>
            <person name="Tritt A."/>
            <person name="Lipzen A."/>
            <person name="He G."/>
            <person name="Yan M."/>
            <person name="Ng V."/>
            <person name="Cullen D."/>
            <person name="Martin F."/>
            <person name="Rosso M.-N."/>
            <person name="Henrissat B."/>
            <person name="Hibbett D."/>
            <person name="Martinez A.T."/>
            <person name="Grigoriev I.V."/>
        </authorList>
    </citation>
    <scope>NUCLEOTIDE SEQUENCE</scope>
    <source>
        <strain evidence="4">AH 44721</strain>
    </source>
</reference>
<dbReference type="EMBL" id="JADNYJ010000076">
    <property type="protein sequence ID" value="KAF8890253.1"/>
    <property type="molecule type" value="Genomic_DNA"/>
</dbReference>
<dbReference type="InterPro" id="IPR001680">
    <property type="entry name" value="WD40_rpt"/>
</dbReference>
<evidence type="ECO:0000256" key="2">
    <source>
        <dbReference type="ARBA" id="ARBA00022737"/>
    </source>
</evidence>
<comment type="caution">
    <text evidence="4">The sequence shown here is derived from an EMBL/GenBank/DDBJ whole genome shotgun (WGS) entry which is preliminary data.</text>
</comment>
<dbReference type="PANTHER" id="PTHR19879:SF9">
    <property type="entry name" value="TRANSCRIPTION INITIATION FACTOR TFIID SUBUNIT 5"/>
    <property type="match status" value="1"/>
</dbReference>
<dbReference type="InterPro" id="IPR036322">
    <property type="entry name" value="WD40_repeat_dom_sf"/>
</dbReference>
<name>A0A9P5NJC9_GYMJU</name>
<dbReference type="SMART" id="SM00320">
    <property type="entry name" value="WD40"/>
    <property type="match status" value="7"/>
</dbReference>
<dbReference type="InterPro" id="IPR019775">
    <property type="entry name" value="WD40_repeat_CS"/>
</dbReference>
<feature type="repeat" description="WD" evidence="3">
    <location>
        <begin position="55"/>
        <end position="96"/>
    </location>
</feature>
<feature type="repeat" description="WD" evidence="3">
    <location>
        <begin position="232"/>
        <end position="267"/>
    </location>
</feature>
<gene>
    <name evidence="4" type="ORF">CPB84DRAFT_1963876</name>
</gene>
<keyword evidence="1 3" id="KW-0853">WD repeat</keyword>
<protein>
    <submittedName>
        <fullName evidence="4">WD40-repeat-containing domain protein</fullName>
    </submittedName>
</protein>
<proteinExistence type="predicted"/>
<dbReference type="PROSITE" id="PS00678">
    <property type="entry name" value="WD_REPEATS_1"/>
    <property type="match status" value="2"/>
</dbReference>
<evidence type="ECO:0000313" key="5">
    <source>
        <dbReference type="Proteomes" id="UP000724874"/>
    </source>
</evidence>
<dbReference type="InterPro" id="IPR015943">
    <property type="entry name" value="WD40/YVTN_repeat-like_dom_sf"/>
</dbReference>
<evidence type="ECO:0000256" key="1">
    <source>
        <dbReference type="ARBA" id="ARBA00022574"/>
    </source>
</evidence>
<organism evidence="4 5">
    <name type="scientific">Gymnopilus junonius</name>
    <name type="common">Spectacular rustgill mushroom</name>
    <name type="synonym">Gymnopilus spectabilis subsp. junonius</name>
    <dbReference type="NCBI Taxonomy" id="109634"/>
    <lineage>
        <taxon>Eukaryota</taxon>
        <taxon>Fungi</taxon>
        <taxon>Dikarya</taxon>
        <taxon>Basidiomycota</taxon>
        <taxon>Agaricomycotina</taxon>
        <taxon>Agaricomycetes</taxon>
        <taxon>Agaricomycetidae</taxon>
        <taxon>Agaricales</taxon>
        <taxon>Agaricineae</taxon>
        <taxon>Hymenogastraceae</taxon>
        <taxon>Gymnopilus</taxon>
    </lineage>
</organism>
<dbReference type="AlphaFoldDB" id="A0A9P5NJC9"/>
<dbReference type="Gene3D" id="2.130.10.10">
    <property type="entry name" value="YVTN repeat-like/Quinoprotein amine dehydrogenase"/>
    <property type="match status" value="2"/>
</dbReference>
<dbReference type="OrthoDB" id="6105938at2759"/>
<keyword evidence="2" id="KW-0677">Repeat</keyword>
<keyword evidence="5" id="KW-1185">Reference proteome</keyword>
<dbReference type="PROSITE" id="PS50294">
    <property type="entry name" value="WD_REPEATS_REGION"/>
    <property type="match status" value="2"/>
</dbReference>
<dbReference type="PROSITE" id="PS50082">
    <property type="entry name" value="WD_REPEATS_2"/>
    <property type="match status" value="4"/>
</dbReference>
<evidence type="ECO:0000256" key="3">
    <source>
        <dbReference type="PROSITE-ProRule" id="PRU00221"/>
    </source>
</evidence>
<dbReference type="SUPFAM" id="SSF50978">
    <property type="entry name" value="WD40 repeat-like"/>
    <property type="match status" value="1"/>
</dbReference>
<accession>A0A9P5NJC9</accession>